<dbReference type="EMBL" id="LAJF01000020">
    <property type="protein sequence ID" value="KKB86739.1"/>
    <property type="molecule type" value="Genomic_DNA"/>
</dbReference>
<evidence type="ECO:0000313" key="4">
    <source>
        <dbReference type="Proteomes" id="UP000184533"/>
    </source>
</evidence>
<dbReference type="PATRIC" id="fig|1121477.3.peg.1091"/>
<gene>
    <name evidence="2" type="ORF">SAMN02745223_03266</name>
    <name evidence="1" type="ORF">VW29_00305</name>
</gene>
<evidence type="ECO:0000313" key="2">
    <source>
        <dbReference type="EMBL" id="SHF67103.1"/>
    </source>
</evidence>
<dbReference type="STRING" id="1121477.SAMN02745223_03266"/>
<dbReference type="AlphaFoldDB" id="A0A0F5LX38"/>
<proteinExistence type="predicted"/>
<reference evidence="1 3" key="1">
    <citation type="submission" date="2015-03" db="EMBL/GenBank/DDBJ databases">
        <authorList>
            <person name="Hassan Y.I."/>
            <person name="Lepp D."/>
            <person name="Zhou T."/>
        </authorList>
    </citation>
    <scope>NUCLEOTIDE SEQUENCE [LARGE SCALE GENOMIC DNA]</scope>
    <source>
        <strain evidence="1 3">DSM 17137</strain>
    </source>
</reference>
<sequence>MAGNEVVFYQAVSNDGFITDKSGASTWQGPYFIAELGFHEFIAGVASVILARPIYDRIVANGSWPYGDIPGIVATDQPLTDFAAPIIAAPDDPAALVAAAQEARPGLAWIVGDTALATRMILAGLVTRAELFVLPLALGSGTEYLAPDTLAHLDLVDQHTFTNGVVRLTYTRRAT</sequence>
<protein>
    <submittedName>
        <fullName evidence="2">Dihydrofolate reductase</fullName>
    </submittedName>
</protein>
<reference evidence="2 4" key="2">
    <citation type="submission" date="2016-11" db="EMBL/GenBank/DDBJ databases">
        <authorList>
            <person name="Jaros S."/>
            <person name="Januszkiewicz K."/>
            <person name="Wedrychowicz H."/>
        </authorList>
    </citation>
    <scope>NUCLEOTIDE SEQUENCE [LARGE SCALE GENOMIC DNA]</scope>
    <source>
        <strain evidence="2 4">DSM 17137</strain>
    </source>
</reference>
<dbReference type="SUPFAM" id="SSF53597">
    <property type="entry name" value="Dihydrofolate reductase-like"/>
    <property type="match status" value="1"/>
</dbReference>
<dbReference type="EMBL" id="FQVC01000011">
    <property type="protein sequence ID" value="SHF67103.1"/>
    <property type="molecule type" value="Genomic_DNA"/>
</dbReference>
<accession>A0A0F5LX38</accession>
<dbReference type="Gene3D" id="3.40.430.10">
    <property type="entry name" value="Dihydrofolate Reductase, subunit A"/>
    <property type="match status" value="1"/>
</dbReference>
<organism evidence="1 3">
    <name type="scientific">Devosia limi DSM 17137</name>
    <dbReference type="NCBI Taxonomy" id="1121477"/>
    <lineage>
        <taxon>Bacteria</taxon>
        <taxon>Pseudomonadati</taxon>
        <taxon>Pseudomonadota</taxon>
        <taxon>Alphaproteobacteria</taxon>
        <taxon>Hyphomicrobiales</taxon>
        <taxon>Devosiaceae</taxon>
        <taxon>Devosia</taxon>
    </lineage>
</organism>
<dbReference type="Proteomes" id="UP000033608">
    <property type="component" value="Unassembled WGS sequence"/>
</dbReference>
<evidence type="ECO:0000313" key="1">
    <source>
        <dbReference type="EMBL" id="KKB86739.1"/>
    </source>
</evidence>
<dbReference type="RefSeq" id="WP_046133377.1">
    <property type="nucleotide sequence ID" value="NZ_FQVC01000011.1"/>
</dbReference>
<keyword evidence="3" id="KW-1185">Reference proteome</keyword>
<dbReference type="InterPro" id="IPR024072">
    <property type="entry name" value="DHFR-like_dom_sf"/>
</dbReference>
<dbReference type="OrthoDB" id="9782335at2"/>
<name>A0A0F5LX38_9HYPH</name>
<evidence type="ECO:0000313" key="3">
    <source>
        <dbReference type="Proteomes" id="UP000033608"/>
    </source>
</evidence>
<dbReference type="Proteomes" id="UP000184533">
    <property type="component" value="Unassembled WGS sequence"/>
</dbReference>